<dbReference type="EMBL" id="FRBK01000019">
    <property type="protein sequence ID" value="SHN08981.1"/>
    <property type="molecule type" value="Genomic_DNA"/>
</dbReference>
<protein>
    <submittedName>
        <fullName evidence="2">Uncharacterized protein</fullName>
    </submittedName>
</protein>
<reference evidence="3" key="1">
    <citation type="submission" date="2016-11" db="EMBL/GenBank/DDBJ databases">
        <authorList>
            <person name="Jaros S."/>
            <person name="Januszkiewicz K."/>
            <person name="Wedrychowicz H."/>
        </authorList>
    </citation>
    <scope>NUCLEOTIDE SEQUENCE [LARGE SCALE GENOMIC DNA]</scope>
    <source>
        <strain evidence="3">CGMCC 4.3555</strain>
    </source>
</reference>
<feature type="region of interest" description="Disordered" evidence="1">
    <location>
        <begin position="147"/>
        <end position="222"/>
    </location>
</feature>
<evidence type="ECO:0000313" key="2">
    <source>
        <dbReference type="EMBL" id="SHN08981.1"/>
    </source>
</evidence>
<name>A0A9X8N5P3_9ACTN</name>
<organism evidence="2 3">
    <name type="scientific">Streptomyces yunnanensis</name>
    <dbReference type="NCBI Taxonomy" id="156453"/>
    <lineage>
        <taxon>Bacteria</taxon>
        <taxon>Bacillati</taxon>
        <taxon>Actinomycetota</taxon>
        <taxon>Actinomycetes</taxon>
        <taxon>Kitasatosporales</taxon>
        <taxon>Streptomycetaceae</taxon>
        <taxon>Streptomyces</taxon>
    </lineage>
</organism>
<gene>
    <name evidence="2" type="ORF">SAMN05216268_119113</name>
</gene>
<feature type="compositionally biased region" description="Low complexity" evidence="1">
    <location>
        <begin position="167"/>
        <end position="188"/>
    </location>
</feature>
<dbReference type="RefSeq" id="WP_073448045.1">
    <property type="nucleotide sequence ID" value="NZ_FRBK01000019.1"/>
</dbReference>
<dbReference type="AlphaFoldDB" id="A0A9X8N5P3"/>
<feature type="region of interest" description="Disordered" evidence="1">
    <location>
        <begin position="90"/>
        <end position="111"/>
    </location>
</feature>
<dbReference type="Proteomes" id="UP000184388">
    <property type="component" value="Unassembled WGS sequence"/>
</dbReference>
<evidence type="ECO:0000256" key="1">
    <source>
        <dbReference type="SAM" id="MobiDB-lite"/>
    </source>
</evidence>
<accession>A0A9X8N5P3</accession>
<proteinExistence type="predicted"/>
<sequence>MTNIDTIGTDTVTPETEDTQPAEAAILSEIDLYLLAKPVAEALGDGWSEDPDDNPVDFVDKAIRLVHPDGRAIGIRHLWQGEAVSAFAVGGPAPKPSADTDSAPAENPNRLAKGVRYSTGVFFTTAEPLEEILAVIRTVLLPAFDGHRPRLRANGTRIMPAEPTVDQPAEATPQQEQPDTDQPATTAGKKAKTTAAKRRSTTPSKRKTKTSAKQRRASATAA</sequence>
<feature type="compositionally biased region" description="Basic residues" evidence="1">
    <location>
        <begin position="189"/>
        <end position="216"/>
    </location>
</feature>
<comment type="caution">
    <text evidence="2">The sequence shown here is derived from an EMBL/GenBank/DDBJ whole genome shotgun (WGS) entry which is preliminary data.</text>
</comment>
<evidence type="ECO:0000313" key="3">
    <source>
        <dbReference type="Proteomes" id="UP000184388"/>
    </source>
</evidence>